<feature type="domain" description="F-box" evidence="1">
    <location>
        <begin position="6"/>
        <end position="54"/>
    </location>
</feature>
<evidence type="ECO:0000313" key="2">
    <source>
        <dbReference type="EMBL" id="KAK8875291.1"/>
    </source>
</evidence>
<proteinExistence type="predicted"/>
<protein>
    <recommendedName>
        <fullName evidence="1">F-box domain-containing protein</fullName>
    </recommendedName>
</protein>
<sequence>MSSHTPSRLLNFPTEILSEICSQLADRDIKTLRLICSRLTALVPLRLDRVFLSANPRDVEVFNAIAAHDVLRQQVVEMVWDDALFVDKGNLAADDSHTSDGEETFPGWYGSKCMRSLLDITSSEHAVRRELPAWTKVPLLPISEGWAYYKQLIRQQRETLQSGAHKHAFENAWRLRLFPNVRTIIITPAVHGRLFHPLFTTPMIRAFPPGFVYPIPRGWPTNEQFAYDAAEWEDDGTNNFAHNGYGWQGFRTVTSVLARYPHDLAELRVDAFKLPTGLNARVFEKPCRALADFTTIITRPSFQKLHLDLLVHGQDQHGWPAFTSGHLARALSAAQLTSLSIRTDVADGMSDTGEDRMLPLETIFRPESLARLHHFCVSGFFVREDNLIQLLARLPHSSLKTAEVSFLQFDRKGTVGVLPNGNKEYIRDESLGHLLNRMRDELPWQNASLTIGANSRKYEGRAIWVNVDDFLYRGGKNPCGPNGCGASIEPGFGVEKDLFDRSYERPHMEFPAELGYRWWNLQLHNFNYDWSRTAEDIEEFLWD</sequence>
<organism evidence="2 3">
    <name type="scientific">Apiospora arundinis</name>
    <dbReference type="NCBI Taxonomy" id="335852"/>
    <lineage>
        <taxon>Eukaryota</taxon>
        <taxon>Fungi</taxon>
        <taxon>Dikarya</taxon>
        <taxon>Ascomycota</taxon>
        <taxon>Pezizomycotina</taxon>
        <taxon>Sordariomycetes</taxon>
        <taxon>Xylariomycetidae</taxon>
        <taxon>Amphisphaeriales</taxon>
        <taxon>Apiosporaceae</taxon>
        <taxon>Apiospora</taxon>
    </lineage>
</organism>
<dbReference type="PROSITE" id="PS50181">
    <property type="entry name" value="FBOX"/>
    <property type="match status" value="1"/>
</dbReference>
<evidence type="ECO:0000313" key="3">
    <source>
        <dbReference type="Proteomes" id="UP001390339"/>
    </source>
</evidence>
<gene>
    <name evidence="2" type="ORF">PGQ11_005805</name>
</gene>
<evidence type="ECO:0000259" key="1">
    <source>
        <dbReference type="PROSITE" id="PS50181"/>
    </source>
</evidence>
<comment type="caution">
    <text evidence="2">The sequence shown here is derived from an EMBL/GenBank/DDBJ whole genome shotgun (WGS) entry which is preliminary data.</text>
</comment>
<dbReference type="EMBL" id="JAPCWZ010000003">
    <property type="protein sequence ID" value="KAK8875291.1"/>
    <property type="molecule type" value="Genomic_DNA"/>
</dbReference>
<name>A0ABR2JCX7_9PEZI</name>
<dbReference type="Proteomes" id="UP001390339">
    <property type="component" value="Unassembled WGS sequence"/>
</dbReference>
<dbReference type="InterPro" id="IPR001810">
    <property type="entry name" value="F-box_dom"/>
</dbReference>
<accession>A0ABR2JCX7</accession>
<reference evidence="2 3" key="1">
    <citation type="journal article" date="2024" name="IMA Fungus">
        <title>Apiospora arundinis, a panoply of carbohydrate-active enzymes and secondary metabolites.</title>
        <authorList>
            <person name="Sorensen T."/>
            <person name="Petersen C."/>
            <person name="Muurmann A.T."/>
            <person name="Christiansen J.V."/>
            <person name="Brundto M.L."/>
            <person name="Overgaard C.K."/>
            <person name="Boysen A.T."/>
            <person name="Wollenberg R.D."/>
            <person name="Larsen T.O."/>
            <person name="Sorensen J.L."/>
            <person name="Nielsen K.L."/>
            <person name="Sondergaard T.E."/>
        </authorList>
    </citation>
    <scope>NUCLEOTIDE SEQUENCE [LARGE SCALE GENOMIC DNA]</scope>
    <source>
        <strain evidence="2 3">AAU 773</strain>
    </source>
</reference>
<keyword evidence="3" id="KW-1185">Reference proteome</keyword>
<dbReference type="CDD" id="cd09917">
    <property type="entry name" value="F-box_SF"/>
    <property type="match status" value="1"/>
</dbReference>